<dbReference type="InterPro" id="IPR040346">
    <property type="entry name" value="GEX1/Brambleberry"/>
</dbReference>
<feature type="signal peptide" evidence="3">
    <location>
        <begin position="1"/>
        <end position="22"/>
    </location>
</feature>
<dbReference type="PANTHER" id="PTHR33538:SF1">
    <property type="entry name" value="PROTEIN BRAMBLEBERRY"/>
    <property type="match status" value="1"/>
</dbReference>
<organism evidence="4 5">
    <name type="scientific">Pocillopora damicornis</name>
    <name type="common">Cauliflower coral</name>
    <name type="synonym">Millepora damicornis</name>
    <dbReference type="NCBI Taxonomy" id="46731"/>
    <lineage>
        <taxon>Eukaryota</taxon>
        <taxon>Metazoa</taxon>
        <taxon>Cnidaria</taxon>
        <taxon>Anthozoa</taxon>
        <taxon>Hexacorallia</taxon>
        <taxon>Scleractinia</taxon>
        <taxon>Astrocoeniina</taxon>
        <taxon>Pocilloporidae</taxon>
        <taxon>Pocillopora</taxon>
    </lineage>
</organism>
<feature type="transmembrane region" description="Helical" evidence="2">
    <location>
        <begin position="376"/>
        <end position="403"/>
    </location>
</feature>
<proteinExistence type="predicted"/>
<evidence type="ECO:0000256" key="2">
    <source>
        <dbReference type="SAM" id="Phobius"/>
    </source>
</evidence>
<keyword evidence="2" id="KW-0812">Transmembrane</keyword>
<dbReference type="PANTHER" id="PTHR33538">
    <property type="entry name" value="PROTEIN GAMETE EXPRESSED 1"/>
    <property type="match status" value="1"/>
</dbReference>
<accession>A0A3M6UCE8</accession>
<keyword evidence="5" id="KW-1185">Reference proteome</keyword>
<dbReference type="EMBL" id="RCHS01001805">
    <property type="protein sequence ID" value="RMX51350.1"/>
    <property type="molecule type" value="Genomic_DNA"/>
</dbReference>
<dbReference type="STRING" id="46731.A0A3M6UCE8"/>
<evidence type="ECO:0000313" key="5">
    <source>
        <dbReference type="Proteomes" id="UP000275408"/>
    </source>
</evidence>
<feature type="chain" id="PRO_5018321187" description="Protein brambleberry" evidence="3">
    <location>
        <begin position="23"/>
        <end position="563"/>
    </location>
</feature>
<evidence type="ECO:0000313" key="4">
    <source>
        <dbReference type="EMBL" id="RMX51350.1"/>
    </source>
</evidence>
<sequence>MNLKRCLFIDTFLCMLLVSTNAWWPFSSSSTEDTEAEQGRYLKNSPVPFEMTTAEEKFLAEAKKYMGNLTPLDTCHQIVINRIKKSCSDINEVELAKLGVALLNCQSKSEGRRTYKCTDDMELRDCTNGMDANTWNSYHIISNRARSICYATRQQQFRLKTEFTVNQLASQAENQMELMNGLQEGQRRLTEAADDTVIRVTAGQERLVRQQAKLHASYDDVQRSISFSLRGNVRALHQERMMIDSGRKQLKEMAKTVQDKLESATTEIQKQDLNRKISHRLILEDLNDIRSKAEEVWNKIDHSTLQMMSYHSETTQHYNQTMENLKIINDTIGYLIEVTNQMQDKIDNRLNWLTRHLGGTGDKLVVVTTCLMHAGYFLLATLCILFLNAPLFTRLVLLVAVPINAWSEINFDSSLSYSTLSSIISVALLGNWLYFYLTKKFYPSNADRVSKSSPLALNSAKYLGYHETPYNTRNMLDTTDSIESLDESALTLTPKGPVGYTKRQLNLSYPEAASTPSSKVTTPRRRCGALTKTGSACKRVIANGGFKCTTHLRMDSSYIPDEC</sequence>
<comment type="caution">
    <text evidence="4">The sequence shown here is derived from an EMBL/GenBank/DDBJ whole genome shotgun (WGS) entry which is preliminary data.</text>
</comment>
<reference evidence="4 5" key="1">
    <citation type="journal article" date="2018" name="Sci. Rep.">
        <title>Comparative analysis of the Pocillopora damicornis genome highlights role of immune system in coral evolution.</title>
        <authorList>
            <person name="Cunning R."/>
            <person name="Bay R.A."/>
            <person name="Gillette P."/>
            <person name="Baker A.C."/>
            <person name="Traylor-Knowles N."/>
        </authorList>
    </citation>
    <scope>NUCLEOTIDE SEQUENCE [LARGE SCALE GENOMIC DNA]</scope>
    <source>
        <strain evidence="4">RSMAS</strain>
        <tissue evidence="4">Whole animal</tissue>
    </source>
</reference>
<dbReference type="OrthoDB" id="5978806at2759"/>
<name>A0A3M6UCE8_POCDA</name>
<feature type="transmembrane region" description="Helical" evidence="2">
    <location>
        <begin position="415"/>
        <end position="437"/>
    </location>
</feature>
<gene>
    <name evidence="4" type="ORF">pdam_00020070</name>
</gene>
<dbReference type="AlphaFoldDB" id="A0A3M6UCE8"/>
<keyword evidence="2" id="KW-0472">Membrane</keyword>
<keyword evidence="2" id="KW-1133">Transmembrane helix</keyword>
<evidence type="ECO:0000256" key="3">
    <source>
        <dbReference type="SAM" id="SignalP"/>
    </source>
</evidence>
<keyword evidence="1" id="KW-0175">Coiled coil</keyword>
<feature type="coiled-coil region" evidence="1">
    <location>
        <begin position="247"/>
        <end position="274"/>
    </location>
</feature>
<evidence type="ECO:0008006" key="6">
    <source>
        <dbReference type="Google" id="ProtNLM"/>
    </source>
</evidence>
<evidence type="ECO:0000256" key="1">
    <source>
        <dbReference type="SAM" id="Coils"/>
    </source>
</evidence>
<dbReference type="Proteomes" id="UP000275408">
    <property type="component" value="Unassembled WGS sequence"/>
</dbReference>
<protein>
    <recommendedName>
        <fullName evidence="6">Protein brambleberry</fullName>
    </recommendedName>
</protein>
<keyword evidence="3" id="KW-0732">Signal</keyword>